<feature type="transmembrane region" description="Helical" evidence="2">
    <location>
        <begin position="55"/>
        <end position="75"/>
    </location>
</feature>
<evidence type="ECO:0000256" key="2">
    <source>
        <dbReference type="SAM" id="Phobius"/>
    </source>
</evidence>
<dbReference type="InterPro" id="IPR038377">
    <property type="entry name" value="Na/Glc_symporter_sf"/>
</dbReference>
<dbReference type="RefSeq" id="WP_089207932.1">
    <property type="nucleotide sequence ID" value="NZ_FZOD01000012.1"/>
</dbReference>
<dbReference type="OrthoDB" id="9789704at2"/>
<dbReference type="Gene3D" id="1.20.1730.10">
    <property type="entry name" value="Sodium/glucose cotransporter"/>
    <property type="match status" value="1"/>
</dbReference>
<keyword evidence="2" id="KW-0472">Membrane</keyword>
<dbReference type="Proteomes" id="UP000198282">
    <property type="component" value="Unassembled WGS sequence"/>
</dbReference>
<feature type="transmembrane region" description="Helical" evidence="2">
    <location>
        <begin position="29"/>
        <end position="49"/>
    </location>
</feature>
<accession>A0A239G0I9</accession>
<evidence type="ECO:0000313" key="3">
    <source>
        <dbReference type="EMBL" id="SNS62218.1"/>
    </source>
</evidence>
<evidence type="ECO:0000313" key="4">
    <source>
        <dbReference type="Proteomes" id="UP000198282"/>
    </source>
</evidence>
<feature type="region of interest" description="Disordered" evidence="1">
    <location>
        <begin position="82"/>
        <end position="103"/>
    </location>
</feature>
<keyword evidence="2" id="KW-1133">Transmembrane helix</keyword>
<protein>
    <submittedName>
        <fullName evidence="3">Uncharacterized protein</fullName>
    </submittedName>
</protein>
<evidence type="ECO:0000256" key="1">
    <source>
        <dbReference type="SAM" id="MobiDB-lite"/>
    </source>
</evidence>
<sequence>MDLVAATMGPISIPLMPGMPPWFKRSGPTAAIASWAAGLTVWAYVKWIVESTDTAMVVGVPLVTSLVLYVAIGLLKPENREDSDALVDSLGSDPEAERATATV</sequence>
<dbReference type="EMBL" id="FZOD01000012">
    <property type="protein sequence ID" value="SNS62218.1"/>
    <property type="molecule type" value="Genomic_DNA"/>
</dbReference>
<name>A0A239G0I9_9ACTN</name>
<proteinExistence type="predicted"/>
<gene>
    <name evidence="3" type="ORF">SAMN05216276_1012161</name>
</gene>
<dbReference type="AlphaFoldDB" id="A0A239G0I9"/>
<keyword evidence="4" id="KW-1185">Reference proteome</keyword>
<reference evidence="3 4" key="1">
    <citation type="submission" date="2017-06" db="EMBL/GenBank/DDBJ databases">
        <authorList>
            <person name="Kim H.J."/>
            <person name="Triplett B.A."/>
        </authorList>
    </citation>
    <scope>NUCLEOTIDE SEQUENCE [LARGE SCALE GENOMIC DNA]</scope>
    <source>
        <strain evidence="3 4">CGMCC 4.2132</strain>
    </source>
</reference>
<organism evidence="3 4">
    <name type="scientific">Streptosporangium subroseum</name>
    <dbReference type="NCBI Taxonomy" id="106412"/>
    <lineage>
        <taxon>Bacteria</taxon>
        <taxon>Bacillati</taxon>
        <taxon>Actinomycetota</taxon>
        <taxon>Actinomycetes</taxon>
        <taxon>Streptosporangiales</taxon>
        <taxon>Streptosporangiaceae</taxon>
        <taxon>Streptosporangium</taxon>
    </lineage>
</organism>
<keyword evidence="2" id="KW-0812">Transmembrane</keyword>